<evidence type="ECO:0000313" key="9">
    <source>
        <dbReference type="EMBL" id="KAL3638760.1"/>
    </source>
</evidence>
<evidence type="ECO:0008006" key="11">
    <source>
        <dbReference type="Google" id="ProtNLM"/>
    </source>
</evidence>
<feature type="signal peptide" evidence="8">
    <location>
        <begin position="1"/>
        <end position="22"/>
    </location>
</feature>
<reference evidence="10" key="1">
    <citation type="journal article" date="2024" name="IScience">
        <title>Strigolactones Initiate the Formation of Haustorium-like Structures in Castilleja.</title>
        <authorList>
            <person name="Buerger M."/>
            <person name="Peterson D."/>
            <person name="Chory J."/>
        </authorList>
    </citation>
    <scope>NUCLEOTIDE SEQUENCE [LARGE SCALE GENOMIC DNA]</scope>
</reference>
<evidence type="ECO:0000256" key="7">
    <source>
        <dbReference type="ARBA" id="ARBA00023098"/>
    </source>
</evidence>
<keyword evidence="10" id="KW-1185">Reference proteome</keyword>
<comment type="subcellular location">
    <subcellularLocation>
        <location evidence="1">Secreted</location>
    </subcellularLocation>
</comment>
<organism evidence="9 10">
    <name type="scientific">Castilleja foliolosa</name>
    <dbReference type="NCBI Taxonomy" id="1961234"/>
    <lineage>
        <taxon>Eukaryota</taxon>
        <taxon>Viridiplantae</taxon>
        <taxon>Streptophyta</taxon>
        <taxon>Embryophyta</taxon>
        <taxon>Tracheophyta</taxon>
        <taxon>Spermatophyta</taxon>
        <taxon>Magnoliopsida</taxon>
        <taxon>eudicotyledons</taxon>
        <taxon>Gunneridae</taxon>
        <taxon>Pentapetalae</taxon>
        <taxon>asterids</taxon>
        <taxon>lamiids</taxon>
        <taxon>Lamiales</taxon>
        <taxon>Orobanchaceae</taxon>
        <taxon>Pedicularideae</taxon>
        <taxon>Castillejinae</taxon>
        <taxon>Castilleja</taxon>
    </lineage>
</organism>
<dbReference type="Proteomes" id="UP001632038">
    <property type="component" value="Unassembled WGS sequence"/>
</dbReference>
<dbReference type="SUPFAM" id="SSF52266">
    <property type="entry name" value="SGNH hydrolase"/>
    <property type="match status" value="1"/>
</dbReference>
<evidence type="ECO:0000256" key="2">
    <source>
        <dbReference type="ARBA" id="ARBA00008668"/>
    </source>
</evidence>
<dbReference type="GO" id="GO:0016042">
    <property type="term" value="P:lipid catabolic process"/>
    <property type="evidence" value="ECO:0007669"/>
    <property type="project" value="UniProtKB-KW"/>
</dbReference>
<evidence type="ECO:0000256" key="1">
    <source>
        <dbReference type="ARBA" id="ARBA00004613"/>
    </source>
</evidence>
<dbReference type="PANTHER" id="PTHR45650:SF2">
    <property type="entry name" value="OS06G0560700 PROTEIN"/>
    <property type="match status" value="1"/>
</dbReference>
<protein>
    <recommendedName>
        <fullName evidence="11">GDSL esterase/lipase</fullName>
    </recommendedName>
</protein>
<dbReference type="Pfam" id="PF00657">
    <property type="entry name" value="Lipase_GDSL"/>
    <property type="match status" value="1"/>
</dbReference>
<evidence type="ECO:0000313" key="10">
    <source>
        <dbReference type="Proteomes" id="UP001632038"/>
    </source>
</evidence>
<evidence type="ECO:0000256" key="5">
    <source>
        <dbReference type="ARBA" id="ARBA00022801"/>
    </source>
</evidence>
<dbReference type="InterPro" id="IPR051238">
    <property type="entry name" value="GDSL_esterase/lipase"/>
</dbReference>
<dbReference type="GO" id="GO:0005576">
    <property type="term" value="C:extracellular region"/>
    <property type="evidence" value="ECO:0007669"/>
    <property type="project" value="UniProtKB-SubCell"/>
</dbReference>
<dbReference type="Gene3D" id="3.40.50.1110">
    <property type="entry name" value="SGNH hydrolase"/>
    <property type="match status" value="1"/>
</dbReference>
<evidence type="ECO:0000256" key="4">
    <source>
        <dbReference type="ARBA" id="ARBA00022729"/>
    </source>
</evidence>
<accession>A0ABD3D8V4</accession>
<dbReference type="InterPro" id="IPR036514">
    <property type="entry name" value="SGNH_hydro_sf"/>
</dbReference>
<dbReference type="InterPro" id="IPR035669">
    <property type="entry name" value="SGNH_plant_lipase-like"/>
</dbReference>
<dbReference type="PANTHER" id="PTHR45650">
    <property type="entry name" value="GDSL-LIKE LIPASE/ACYLHYDROLASE-RELATED"/>
    <property type="match status" value="1"/>
</dbReference>
<sequence length="372" mass="41256">MFQNLKLISFFLFALFAQITISLSTIKPNNKPKIKGMFVFGSSLVDNGNNNFLANTRARVDYSPYGVDFSGGPSGRFTNSKNVVDILGKRLKLRKFIPPFNDPFTNGSKILHGVNYASGGSGILDDTGALAGNVISLNQQIRNFETVTLPDLKQQLGNKKSTKVMFHKFLFVVGSGGNDYSFNYFLSLLNSNLTIEAFTANLTTTLSNQLKRLYDLGARKFVLMAINPNGCSPMATTRVPMNNGCVESLNRAAQMFNVELRKMVDNIKPKMPDSNLVFVNAYKVIVDIIRFPRLRGFRNVNSTCCEVTPISEGGTGVLCRRGGLVCRNRKKYVYFDGLHPTEAVNVIIANKAFASIKKNEVYPHNVKKLSEI</sequence>
<dbReference type="CDD" id="cd01837">
    <property type="entry name" value="SGNH_plant_lipase_like"/>
    <property type="match status" value="1"/>
</dbReference>
<name>A0ABD3D8V4_9LAMI</name>
<keyword evidence="4 8" id="KW-0732">Signal</keyword>
<gene>
    <name evidence="9" type="ORF">CASFOL_016667</name>
</gene>
<evidence type="ECO:0000256" key="8">
    <source>
        <dbReference type="SAM" id="SignalP"/>
    </source>
</evidence>
<comment type="similarity">
    <text evidence="2">Belongs to the 'GDSL' lipolytic enzyme family.</text>
</comment>
<feature type="chain" id="PRO_5044846488" description="GDSL esterase/lipase" evidence="8">
    <location>
        <begin position="23"/>
        <end position="372"/>
    </location>
</feature>
<dbReference type="EMBL" id="JAVIJP010000018">
    <property type="protein sequence ID" value="KAL3638760.1"/>
    <property type="molecule type" value="Genomic_DNA"/>
</dbReference>
<proteinExistence type="inferred from homology"/>
<comment type="caution">
    <text evidence="9">The sequence shown here is derived from an EMBL/GenBank/DDBJ whole genome shotgun (WGS) entry which is preliminary data.</text>
</comment>
<evidence type="ECO:0000256" key="3">
    <source>
        <dbReference type="ARBA" id="ARBA00022525"/>
    </source>
</evidence>
<dbReference type="InterPro" id="IPR001087">
    <property type="entry name" value="GDSL"/>
</dbReference>
<dbReference type="GO" id="GO:0016787">
    <property type="term" value="F:hydrolase activity"/>
    <property type="evidence" value="ECO:0007669"/>
    <property type="project" value="UniProtKB-KW"/>
</dbReference>
<keyword evidence="7" id="KW-0443">Lipid metabolism</keyword>
<keyword evidence="6" id="KW-0442">Lipid degradation</keyword>
<keyword evidence="5" id="KW-0378">Hydrolase</keyword>
<dbReference type="AlphaFoldDB" id="A0ABD3D8V4"/>
<keyword evidence="3" id="KW-0964">Secreted</keyword>
<evidence type="ECO:0000256" key="6">
    <source>
        <dbReference type="ARBA" id="ARBA00022963"/>
    </source>
</evidence>